<dbReference type="EMBL" id="CP003984">
    <property type="protein sequence ID" value="AII86780.1"/>
    <property type="molecule type" value="Genomic_DNA"/>
</dbReference>
<dbReference type="AlphaFoldDB" id="A0AAN0RIM6"/>
<protein>
    <submittedName>
        <fullName evidence="2">Uncharacterized protein</fullName>
    </submittedName>
</protein>
<organism evidence="2 3">
    <name type="scientific">Planktomarina temperata RCA23</name>
    <dbReference type="NCBI Taxonomy" id="666509"/>
    <lineage>
        <taxon>Bacteria</taxon>
        <taxon>Pseudomonadati</taxon>
        <taxon>Pseudomonadota</taxon>
        <taxon>Alphaproteobacteria</taxon>
        <taxon>Rhodobacterales</taxon>
        <taxon>Paracoccaceae</taxon>
        <taxon>Planktomarina</taxon>
    </lineage>
</organism>
<reference evidence="2 3" key="1">
    <citation type="journal article" date="2014" name="ISME J.">
        <title>Adaptation of an abundant Roseobacter RCA organism to pelagic systems revealed by genomic and transcriptomic analyses.</title>
        <authorList>
            <person name="Voget S."/>
            <person name="Wemheuer B."/>
            <person name="Brinkhoff T."/>
            <person name="Vollmers J."/>
            <person name="Dietrich S."/>
            <person name="Giebel H.A."/>
            <person name="Beardsley C."/>
            <person name="Sardemann C."/>
            <person name="Bakenhus I."/>
            <person name="Billerbeck S."/>
            <person name="Daniel R."/>
            <person name="Simon M."/>
        </authorList>
    </citation>
    <scope>NUCLEOTIDE SEQUENCE [LARGE SCALE GENOMIC DNA]</scope>
    <source>
        <strain evidence="2 3">RCA23</strain>
    </source>
</reference>
<evidence type="ECO:0000256" key="1">
    <source>
        <dbReference type="SAM" id="MobiDB-lite"/>
    </source>
</evidence>
<dbReference type="KEGG" id="ptp:RCA23_c12330"/>
<evidence type="ECO:0000313" key="2">
    <source>
        <dbReference type="EMBL" id="AII86780.1"/>
    </source>
</evidence>
<accession>A0AAN0RIM6</accession>
<keyword evidence="3" id="KW-1185">Reference proteome</keyword>
<dbReference type="Proteomes" id="UP000028680">
    <property type="component" value="Chromosome"/>
</dbReference>
<name>A0AAN0RIM6_9RHOB</name>
<proteinExistence type="predicted"/>
<feature type="compositionally biased region" description="Polar residues" evidence="1">
    <location>
        <begin position="10"/>
        <end position="21"/>
    </location>
</feature>
<feature type="region of interest" description="Disordered" evidence="1">
    <location>
        <begin position="1"/>
        <end position="27"/>
    </location>
</feature>
<evidence type="ECO:0000313" key="3">
    <source>
        <dbReference type="Proteomes" id="UP000028680"/>
    </source>
</evidence>
<gene>
    <name evidence="2" type="ORF">RCA23_c12330</name>
</gene>
<sequence length="173" mass="20106">MVSEAIDKTSVPSSLTETSLDPSLRDFQGQMHPSMMGGEYLPQHLINEIELCRVVLNSTTMDVTSLRVRKQKRRYVYRIVDEYSNKFTLTKKTSTKPLSMKEVIQILDTSKEVLYDSGEEIEYVGLIKPVIEYMKQDGCGKEESIEFVIVESTFYPELFAYYEQQKEIWFEEA</sequence>